<sequence>MALKRKSWIGYLIALAVIVVAAVAGGIMAKADPQTWDSAADIRWYVPTNDTFKIKTAAELAGVAKLVNEGTVNGLSGKILEITDNLNLSAYQWVPIGTAEHPFRGTLITEGGLMKKINGLNVVANRSYQGLVGNMQGGTVGGLIFESGTISVTGVTYDVYAGSAVGKMSGSSIVFDITNDINITSDASPYHSYTGGIVGMGEGMISNSVNNGTVTAYGSADVGGIMGYGDTRGIIIKKVVNNGAILAQGTDSSVLTAGGIAGHTTGSLSLSDEDTPIINTAPVTIAGGNQVAAGGIAGKVDNTVVFSNMTTNNGAITVNAPAAVNSAAGALVGATGTVASEAVSITFVNTAPVINNGGKNVYTGGIAGYTGSKFTWTNPYVNTQKVTATGSENVATGGFVGYAAGGLVTSNATAGVFKNAELISVNGGTGIYTGGIAGYDAGGNITQTSSTGELKVKGTADVYTGGTAGYEIGGTIASSVTGKTEGEQLNITSDGTIGGIAGYLEGTLTNSSIKYATLQVTSAGGVVGGIAGNAQGTVSGVTAGDAESAGYSTLVLQAVVADAGDGQDNITFGGLVGVNTKPLTLTGSKASRISFLNEAGRSGYIIGGTAGKLNADAVIGSAAVPVQVQDIRTELKADKVSFGGGAGHNSAAGFNGHTNRIDIKATGAAVQAGGMFGENHSAAATPFNHAENVVITASGADNQLGGNAGFNAGQLVNATVTQLSIQAKGVRAVAGGITGYSARTETPEARAGITSAVLNVPGAEPMITLTAADAKAGAIVGAAVTTDITAPEVNAQDGALMLIQAQAAKPSVGGLAGTLTNSTISSDSKVVNVENMLILAGPAATDAYIGGIVGYNESSRLDRLVGSAISLTLNAPRATAGGVAGYNHGSASGIITGTYISGLNLKANDGAVSSYVGGIVGLNAAQSVDPVLSPATSVSTIQNTRTLGTVSATSTNAIVGGMVGENRTLIANNSITDKISVISRGNSSIIGGLAGVNTASGTLYYTYSNANLTIEGTGTHAGGLVGSNAGAVIGSYVDIDVTGNAKGTSSGSVYLGGLIGRNTAGTVEQSYSASKVTANKVYTIVGGLIGELSGGTVKNSYVAKSVNAANDNSYAGGFVGRITNGKINNVYSAAEVNVAKGKTAYAGGFAGRYDNASKELLYKSYYIKDEGLNINRDLPDFAEGNHRWLNVHVRLTTILSETLKDRTVFPGLSGWDFEGAWKYGSLSAAYRYPEVNRTANTGGGDNGNNVNANINWYTKDKDAIGFEITSEAELAGLAGIVNGTIAGVEQFGFKDRTVTVLNPIHIQSKQWVPIGDKEASPFEGMFDGKSLLIDGLTLQPVYTHSGLFGIIGANATVQNMNLEPLAVGGNGYTGVLAGTNLGTVKNVDLKLLGGVKVSGSIVGGIIGQNSGSVAGLQLTLDGGSRIETVAEGGIAGGLIGDNTADITAETYVIHDKDGSIGSAADHAVIGGVIGVQNGNVTGLAHEVNSRYRISSTGMEATVGGLVGHYQTGHAEGLTVSFADGTLEARGLGSILGGMIGQSDQGNSIRNIIVTGSGSGIQLTANGTAGGVVGAKVGRLGGMLTRSVDNGSSFDIEHAAVSGVKLATTGDSLKAVLGGIAGTASRTAINDARFKASLTAAGEVITAGGIVGESDNSIIYNADSSPELQAAAKSGEVAVGGIAGTISADDINQGFDFGKAYPLYKGIYIAKVHDGQITVTGTDHRADLYAGGLTGKNKDASIYSSEVASGLKVSGGNTVSAGGVAGYSNGIIVDTLVRSGVNADNSRVINAGGLVGWGDGGEIHYSKVISGSGQSITAGSAVTLGESVPATRVGGVIGMADHVLITNTHTDIPVVITDTNQDNTMYAGGFAGLLGENGTLAGQIQKSYATGKLNVSGRLGSYVGGFAGSVDHYSITDSYASGDVSNTGFDTRSGGFAAAVERSGSISKSYALQSKISTVGVKSSTRSYNGGFAGYNDGTLTSVYANVPQITAAVAGDNVYIGALVGYNFRDGKILSSSYTGTLDAVGRNSGAAAAAATTAAVDPLASGLWSIDYDTTFLNDLTDGAITVQTPLQLAGAGMFYNETGLNYYKLFNRTAENKPELATILLGADIDLAGRYWTAFDSFTGVFNGQGHTLNGLSLKASGQQTAGFIKDNRGQLLNVSFTGADISGAVNAGVAAGINHKGAVIQNVKVSGSVTASAAAGGAVGANQGTLEKVTNEGVTLAGAGRIGGIAGSNAGVIHQAVSKGNIDVSSALAAGGIAGENSAEGSITESMAYGDIRVASAQAIAGGISGLNAGEIKNSYSAATVIAEGMSTAWAGGIAGLAESGSITSSLNTGEVKAGVKGKIQPLQAFFGGIAGQKSDNATISGSLFNRQMLKNNIAYYILNGQAVAGESSGATGLLGTELTGANLPAGLDAGIWTARNTFYPVLVAFNGTDEGTLASAAVILNPQDLINRVGSAFHMSSGGALSWSADPSKAIVNSTTGSLISGGSAVLKATAGGQSRSIAVNTAAFQYPSAAVAPTATPADKNFTTEVKVELVTGEQGGSIYYTLDGTTPTETSQVYSGPIDLKSTTTVRAITIVPGKEYSPVAAWTWTLVVPNPSPNPNPGTGNGGGGGGGGPIAPLPSPTPAPAAPSITAVAGTSTVTGDSEAPVKIAKNSKLALTAPAGQTIYYTTDGSIPTTKSTKYTGELLITKTMTVKAITDKDDKVVTIEYVVENAKYSLKSNSGEIKYMAAYPNGLFMPNAAITRYELIQSLAPLLDMEEVNVGNLFNDVNAENEGLTGFFASAGIIEGFPDGGFGGTKGLTRAEFSKIMTTVLKLDVTGAGVTKQKDLRGHWAEKYVNALSQAGYVQGFPDGTFKPGTPITRAQAVVLINRIAGTKKLTVTSVQFKDLPATHWAYKDIMSVVK</sequence>
<dbReference type="PANTHER" id="PTHR43308:SF5">
    <property type="entry name" value="S-LAYER PROTEIN _ PEPTIDOGLYCAN ENDO-BETA-N-ACETYLGLUCOSAMINIDASE"/>
    <property type="match status" value="1"/>
</dbReference>
<dbReference type="Pfam" id="PF00395">
    <property type="entry name" value="SLH"/>
    <property type="match status" value="2"/>
</dbReference>
<evidence type="ECO:0000313" key="4">
    <source>
        <dbReference type="Proteomes" id="UP001597448"/>
    </source>
</evidence>
<gene>
    <name evidence="3" type="ORF">ACFSX3_02345</name>
</gene>
<feature type="region of interest" description="Disordered" evidence="1">
    <location>
        <begin position="2602"/>
        <end position="2636"/>
    </location>
</feature>
<dbReference type="PANTHER" id="PTHR43308">
    <property type="entry name" value="OUTER MEMBRANE PROTEIN ALPHA-RELATED"/>
    <property type="match status" value="1"/>
</dbReference>
<feature type="compositionally biased region" description="Gly residues" evidence="1">
    <location>
        <begin position="2610"/>
        <end position="2621"/>
    </location>
</feature>
<proteinExistence type="predicted"/>
<evidence type="ECO:0000256" key="1">
    <source>
        <dbReference type="SAM" id="MobiDB-lite"/>
    </source>
</evidence>
<keyword evidence="4" id="KW-1185">Reference proteome</keyword>
<dbReference type="InterPro" id="IPR059177">
    <property type="entry name" value="GH29D-like_dom"/>
</dbReference>
<feature type="domain" description="SLH" evidence="2">
    <location>
        <begin position="2826"/>
        <end position="2889"/>
    </location>
</feature>
<accession>A0ABW5F0X3</accession>
<feature type="compositionally biased region" description="Pro residues" evidence="1">
    <location>
        <begin position="2623"/>
        <end position="2633"/>
    </location>
</feature>
<dbReference type="InterPro" id="IPR001119">
    <property type="entry name" value="SLH_dom"/>
</dbReference>
<dbReference type="PROSITE" id="PS51272">
    <property type="entry name" value="SLH"/>
    <property type="match status" value="1"/>
</dbReference>
<name>A0ABW5F0X3_9BACL</name>
<evidence type="ECO:0000313" key="3">
    <source>
        <dbReference type="EMBL" id="MFD2408690.1"/>
    </source>
</evidence>
<dbReference type="EMBL" id="JBHUKY010000008">
    <property type="protein sequence ID" value="MFD2408690.1"/>
    <property type="molecule type" value="Genomic_DNA"/>
</dbReference>
<dbReference type="Gene3D" id="2.160.20.110">
    <property type="match status" value="7"/>
</dbReference>
<dbReference type="RefSeq" id="WP_209991140.1">
    <property type="nucleotide sequence ID" value="NZ_JBHUKY010000008.1"/>
</dbReference>
<dbReference type="InterPro" id="IPR051465">
    <property type="entry name" value="Cell_Envelope_Struct_Comp"/>
</dbReference>
<organism evidence="3 4">
    <name type="scientific">Paenibacillus rhizoplanae</name>
    <dbReference type="NCBI Taxonomy" id="1917181"/>
    <lineage>
        <taxon>Bacteria</taxon>
        <taxon>Bacillati</taxon>
        <taxon>Bacillota</taxon>
        <taxon>Bacilli</taxon>
        <taxon>Bacillales</taxon>
        <taxon>Paenibacillaceae</taxon>
        <taxon>Paenibacillus</taxon>
    </lineage>
</organism>
<dbReference type="Pfam" id="PF13290">
    <property type="entry name" value="CHB_HEX_C_1"/>
    <property type="match status" value="2"/>
</dbReference>
<reference evidence="4" key="1">
    <citation type="journal article" date="2019" name="Int. J. Syst. Evol. Microbiol.">
        <title>The Global Catalogue of Microorganisms (GCM) 10K type strain sequencing project: providing services to taxonomists for standard genome sequencing and annotation.</title>
        <authorList>
            <consortium name="The Broad Institute Genomics Platform"/>
            <consortium name="The Broad Institute Genome Sequencing Center for Infectious Disease"/>
            <person name="Wu L."/>
            <person name="Ma J."/>
        </authorList>
    </citation>
    <scope>NUCLEOTIDE SEQUENCE [LARGE SCALE GENOMIC DNA]</scope>
    <source>
        <strain evidence="4">CCM 8725</strain>
    </source>
</reference>
<evidence type="ECO:0000259" key="2">
    <source>
        <dbReference type="PROSITE" id="PS51272"/>
    </source>
</evidence>
<comment type="caution">
    <text evidence="3">The sequence shown here is derived from an EMBL/GenBank/DDBJ whole genome shotgun (WGS) entry which is preliminary data.</text>
</comment>
<dbReference type="Proteomes" id="UP001597448">
    <property type="component" value="Unassembled WGS sequence"/>
</dbReference>
<protein>
    <submittedName>
        <fullName evidence="3">Chitobiase/beta-hexosaminidase C-terminal domain-containing protein</fullName>
    </submittedName>
</protein>